<proteinExistence type="predicted"/>
<dbReference type="AlphaFoldDB" id="J9FN01"/>
<organism evidence="1">
    <name type="scientific">gut metagenome</name>
    <dbReference type="NCBI Taxonomy" id="749906"/>
    <lineage>
        <taxon>unclassified sequences</taxon>
        <taxon>metagenomes</taxon>
        <taxon>organismal metagenomes</taxon>
    </lineage>
</organism>
<protein>
    <submittedName>
        <fullName evidence="1">Uncharacterized protein</fullName>
    </submittedName>
</protein>
<name>J9FN01_9ZZZZ</name>
<dbReference type="EMBL" id="AMCI01005601">
    <property type="protein sequence ID" value="EJW95833.1"/>
    <property type="molecule type" value="Genomic_DNA"/>
</dbReference>
<comment type="caution">
    <text evidence="1">The sequence shown here is derived from an EMBL/GenBank/DDBJ whole genome shotgun (WGS) entry which is preliminary data.</text>
</comment>
<reference evidence="1" key="1">
    <citation type="journal article" date="2012" name="PLoS ONE">
        <title>Gene sets for utilization of primary and secondary nutrition supplies in the distal gut of endangered iberian lynx.</title>
        <authorList>
            <person name="Alcaide M."/>
            <person name="Messina E."/>
            <person name="Richter M."/>
            <person name="Bargiela R."/>
            <person name="Peplies J."/>
            <person name="Huws S.A."/>
            <person name="Newbold C.J."/>
            <person name="Golyshin P.N."/>
            <person name="Simon M.A."/>
            <person name="Lopez G."/>
            <person name="Yakimov M.M."/>
            <person name="Ferrer M."/>
        </authorList>
    </citation>
    <scope>NUCLEOTIDE SEQUENCE</scope>
</reference>
<evidence type="ECO:0000313" key="1">
    <source>
        <dbReference type="EMBL" id="EJW95833.1"/>
    </source>
</evidence>
<accession>J9FN01</accession>
<gene>
    <name evidence="1" type="ORF">EVA_16060</name>
</gene>
<sequence length="46" mass="5195">MPTSSMLPEQLERSLSKDVTFLTPTMTRSICMEHSLELNNGKTIIL</sequence>